<keyword evidence="3" id="KW-1185">Reference proteome</keyword>
<feature type="transmembrane region" description="Helical" evidence="1">
    <location>
        <begin position="27"/>
        <end position="45"/>
    </location>
</feature>
<dbReference type="AlphaFoldDB" id="A0A2A2SG64"/>
<keyword evidence="1" id="KW-1133">Transmembrane helix</keyword>
<evidence type="ECO:0000256" key="1">
    <source>
        <dbReference type="SAM" id="Phobius"/>
    </source>
</evidence>
<evidence type="ECO:0000313" key="2">
    <source>
        <dbReference type="EMBL" id="PAX08180.1"/>
    </source>
</evidence>
<feature type="transmembrane region" description="Helical" evidence="1">
    <location>
        <begin position="57"/>
        <end position="78"/>
    </location>
</feature>
<feature type="transmembrane region" description="Helical" evidence="1">
    <location>
        <begin position="98"/>
        <end position="117"/>
    </location>
</feature>
<proteinExistence type="predicted"/>
<accession>A0A2A2SG64</accession>
<keyword evidence="1" id="KW-0812">Transmembrane</keyword>
<protein>
    <submittedName>
        <fullName evidence="2">Uncharacterized protein</fullName>
    </submittedName>
</protein>
<gene>
    <name evidence="2" type="ORF">CKY28_11425</name>
</gene>
<dbReference type="OrthoDB" id="9920849at2"/>
<evidence type="ECO:0000313" key="3">
    <source>
        <dbReference type="Proteomes" id="UP000218151"/>
    </source>
</evidence>
<dbReference type="RefSeq" id="WP_095998422.1">
    <property type="nucleotide sequence ID" value="NZ_NSLI01000003.1"/>
</dbReference>
<dbReference type="Proteomes" id="UP000218151">
    <property type="component" value="Unassembled WGS sequence"/>
</dbReference>
<dbReference type="EMBL" id="NSLI01000003">
    <property type="protein sequence ID" value="PAX08180.1"/>
    <property type="molecule type" value="Genomic_DNA"/>
</dbReference>
<name>A0A2A2SG64_9SPHN</name>
<reference evidence="3" key="1">
    <citation type="submission" date="2017-09" db="EMBL/GenBank/DDBJ databases">
        <authorList>
            <person name="Feng G."/>
            <person name="Zhu H."/>
        </authorList>
    </citation>
    <scope>NUCLEOTIDE SEQUENCE [LARGE SCALE GENOMIC DNA]</scope>
    <source>
        <strain evidence="3">1PNM-20</strain>
    </source>
</reference>
<comment type="caution">
    <text evidence="2">The sequence shown here is derived from an EMBL/GenBank/DDBJ whole genome shotgun (WGS) entry which is preliminary data.</text>
</comment>
<keyword evidence="1" id="KW-0472">Membrane</keyword>
<organism evidence="2 3">
    <name type="scientific">Sphingomonas lenta</name>
    <dbReference type="NCBI Taxonomy" id="1141887"/>
    <lineage>
        <taxon>Bacteria</taxon>
        <taxon>Pseudomonadati</taxon>
        <taxon>Pseudomonadota</taxon>
        <taxon>Alphaproteobacteria</taxon>
        <taxon>Sphingomonadales</taxon>
        <taxon>Sphingomonadaceae</taxon>
        <taxon>Sphingomonas</taxon>
    </lineage>
</organism>
<sequence length="121" mass="12778">MTDDETRVKPADQAGPAHYGEALLYDLAKFITTLSLLILGGLLTVREETQAGELKPTSVILVAVAVAIAGVLAFSAATSLADARARGREPQRWLPLQIRASGLFMGVGVGAFLAIWLDTLS</sequence>